<proteinExistence type="predicted"/>
<sequence>MTFERKIAAIFNMSETTWERHANPWSGWTRIITGLPLLILAFWSRIWLGWWALIPIVIVVFLIWLNPRIFSKPSSTNNWISKSVLGERIWLNRDNISVPQHHCRVPNILSAISALGGVFVILGLVALSIWITLLGSTIHYFGKLWYLDRMVWLYEDMKETNADYQSWLY</sequence>
<dbReference type="PhylomeDB" id="B2IXL7"/>
<evidence type="ECO:0000313" key="2">
    <source>
        <dbReference type="EMBL" id="ACC81545.1"/>
    </source>
</evidence>
<keyword evidence="3" id="KW-1185">Reference proteome</keyword>
<protein>
    <submittedName>
        <fullName evidence="2">Uncharacterized protein</fullName>
    </submittedName>
</protein>
<accession>B2IXL7</accession>
<dbReference type="STRING" id="63737.Npun_F3050"/>
<dbReference type="EnsemblBacteria" id="ACC81545">
    <property type="protein sequence ID" value="ACC81545"/>
    <property type="gene ID" value="Npun_F3050"/>
</dbReference>
<dbReference type="InterPro" id="IPR046595">
    <property type="entry name" value="DUF6653"/>
</dbReference>
<dbReference type="Proteomes" id="UP000001191">
    <property type="component" value="Chromosome"/>
</dbReference>
<evidence type="ECO:0000313" key="3">
    <source>
        <dbReference type="Proteomes" id="UP000001191"/>
    </source>
</evidence>
<reference evidence="2 3" key="2">
    <citation type="journal article" date="2013" name="Plant Physiol.">
        <title>A Nostoc punctiforme Sugar Transporter Necessary to Establish a Cyanobacterium-Plant Symbiosis.</title>
        <authorList>
            <person name="Ekman M."/>
            <person name="Picossi S."/>
            <person name="Campbell E.L."/>
            <person name="Meeks J.C."/>
            <person name="Flores E."/>
        </authorList>
    </citation>
    <scope>NUCLEOTIDE SEQUENCE [LARGE SCALE GENOMIC DNA]</scope>
    <source>
        <strain evidence="3">ATCC 29133 / PCC 73102</strain>
    </source>
</reference>
<keyword evidence="1" id="KW-0472">Membrane</keyword>
<dbReference type="RefSeq" id="WP_012409531.1">
    <property type="nucleotide sequence ID" value="NC_010628.1"/>
</dbReference>
<dbReference type="eggNOG" id="ENOG5031G5S">
    <property type="taxonomic scope" value="Bacteria"/>
</dbReference>
<dbReference type="OrthoDB" id="1442233at2"/>
<reference evidence="3" key="1">
    <citation type="submission" date="2008-04" db="EMBL/GenBank/DDBJ databases">
        <title>Complete sequence of chromosome of Nostoc punctiforme ATCC 29133.</title>
        <authorList>
            <consortium name="US DOE Joint Genome Institute"/>
            <person name="Copeland A."/>
            <person name="Lucas S."/>
            <person name="Lapidus A."/>
            <person name="Glavina del Rio T."/>
            <person name="Dalin E."/>
            <person name="Tice H."/>
            <person name="Pitluck S."/>
            <person name="Chain P."/>
            <person name="Malfatti S."/>
            <person name="Shin M."/>
            <person name="Vergez L."/>
            <person name="Schmutz J."/>
            <person name="Larimer F."/>
            <person name="Land M."/>
            <person name="Hauser L."/>
            <person name="Kyrpides N."/>
            <person name="Kim E."/>
            <person name="Meeks J.C."/>
            <person name="Elhai J."/>
            <person name="Campbell E.L."/>
            <person name="Thiel T."/>
            <person name="Longmire J."/>
            <person name="Potts M."/>
            <person name="Atlas R."/>
        </authorList>
    </citation>
    <scope>NUCLEOTIDE SEQUENCE [LARGE SCALE GENOMIC DNA]</scope>
    <source>
        <strain evidence="3">ATCC 29133 / PCC 73102</strain>
    </source>
</reference>
<dbReference type="Pfam" id="PF20358">
    <property type="entry name" value="DUF6653"/>
    <property type="match status" value="1"/>
</dbReference>
<feature type="transmembrane region" description="Helical" evidence="1">
    <location>
        <begin position="46"/>
        <end position="65"/>
    </location>
</feature>
<evidence type="ECO:0000256" key="1">
    <source>
        <dbReference type="SAM" id="Phobius"/>
    </source>
</evidence>
<keyword evidence="1" id="KW-1133">Transmembrane helix</keyword>
<gene>
    <name evidence="2" type="ordered locus">Npun_F3050</name>
</gene>
<name>B2IXL7_NOSP7</name>
<feature type="transmembrane region" description="Helical" evidence="1">
    <location>
        <begin position="114"/>
        <end position="141"/>
    </location>
</feature>
<dbReference type="AlphaFoldDB" id="B2IXL7"/>
<keyword evidence="1" id="KW-0812">Transmembrane</keyword>
<dbReference type="KEGG" id="npu:Npun_F3050"/>
<organism evidence="2 3">
    <name type="scientific">Nostoc punctiforme (strain ATCC 29133 / PCC 73102)</name>
    <dbReference type="NCBI Taxonomy" id="63737"/>
    <lineage>
        <taxon>Bacteria</taxon>
        <taxon>Bacillati</taxon>
        <taxon>Cyanobacteriota</taxon>
        <taxon>Cyanophyceae</taxon>
        <taxon>Nostocales</taxon>
        <taxon>Nostocaceae</taxon>
        <taxon>Nostoc</taxon>
    </lineage>
</organism>
<dbReference type="EMBL" id="CP001037">
    <property type="protein sequence ID" value="ACC81545.1"/>
    <property type="molecule type" value="Genomic_DNA"/>
</dbReference>
<dbReference type="HOGENOM" id="CLU_125938_0_0_3"/>